<evidence type="ECO:0000313" key="5">
    <source>
        <dbReference type="EMBL" id="ELR24092.1"/>
    </source>
</evidence>
<dbReference type="InterPro" id="IPR035892">
    <property type="entry name" value="C2_domain_sf"/>
</dbReference>
<evidence type="ECO:0000259" key="4">
    <source>
        <dbReference type="PROSITE" id="PS50004"/>
    </source>
</evidence>
<reference evidence="5 6" key="1">
    <citation type="journal article" date="2013" name="Genome Biol.">
        <title>Genome of Acanthamoeba castellanii highlights extensive lateral gene transfer and early evolution of tyrosine kinase signaling.</title>
        <authorList>
            <person name="Clarke M."/>
            <person name="Lohan A.J."/>
            <person name="Liu B."/>
            <person name="Lagkouvardos I."/>
            <person name="Roy S."/>
            <person name="Zafar N."/>
            <person name="Bertelli C."/>
            <person name="Schilde C."/>
            <person name="Kianianmomeni A."/>
            <person name="Burglin T.R."/>
            <person name="Frech C."/>
            <person name="Turcotte B."/>
            <person name="Kopec K.O."/>
            <person name="Synnott J.M."/>
            <person name="Choo C."/>
            <person name="Paponov I."/>
            <person name="Finkler A."/>
            <person name="Soon Heng Tan C."/>
            <person name="Hutchins A.P."/>
            <person name="Weinmeier T."/>
            <person name="Rattei T."/>
            <person name="Chu J.S."/>
            <person name="Gimenez G."/>
            <person name="Irimia M."/>
            <person name="Rigden D.J."/>
            <person name="Fitzpatrick D.A."/>
            <person name="Lorenzo-Morales J."/>
            <person name="Bateman A."/>
            <person name="Chiu C.H."/>
            <person name="Tang P."/>
            <person name="Hegemann P."/>
            <person name="Fromm H."/>
            <person name="Raoult D."/>
            <person name="Greub G."/>
            <person name="Miranda-Saavedra D."/>
            <person name="Chen N."/>
            <person name="Nash P."/>
            <person name="Ginger M.L."/>
            <person name="Horn M."/>
            <person name="Schaap P."/>
            <person name="Caler L."/>
            <person name="Loftus B."/>
        </authorList>
    </citation>
    <scope>NUCLEOTIDE SEQUENCE [LARGE SCALE GENOMIC DNA]</scope>
    <source>
        <strain evidence="5 6">Neff</strain>
    </source>
</reference>
<dbReference type="EMBL" id="KB007837">
    <property type="protein sequence ID" value="ELR24092.1"/>
    <property type="molecule type" value="Genomic_DNA"/>
</dbReference>
<dbReference type="VEuPathDB" id="AmoebaDB:ACA1_152910"/>
<sequence>MSNHKISVTIDAARGLRAADVTGTSDPFAEVYIGDHRGKRRMRGHVQKTATVKHTLNPRWNETFTFTVNDREVSSSSLVVKLLDWDRFTRNDKLGYFVTSVAKVMATPYQDNWFPLVKNLRSNLPEQGQLHLIISVDGKGPSAKPAAQAPAQPIGAAAPYQPPYGAQPAYMGGGQQQPPYMGGGQQQPPYMGGGQPMMQPPMQQQPQADKYPGLGTAGSSFAAPSPAQAYPPPAGMPGYQQPPQQPMAQAPGRYGGQPPMGGAPGYAQSGAYPVGQQQQPPAAGYPPQAAAPPFGLQPQNVAQTGLAVPAAYIPSVRPPQ</sequence>
<name>L8HFT4_ACACF</name>
<dbReference type="RefSeq" id="XP_004353620.1">
    <property type="nucleotide sequence ID" value="XM_004353568.1"/>
</dbReference>
<feature type="compositionally biased region" description="Low complexity" evidence="3">
    <location>
        <begin position="270"/>
        <end position="293"/>
    </location>
</feature>
<dbReference type="Pfam" id="PF00168">
    <property type="entry name" value="C2"/>
    <property type="match status" value="1"/>
</dbReference>
<dbReference type="GO" id="GO:0046872">
    <property type="term" value="F:metal ion binding"/>
    <property type="evidence" value="ECO:0007669"/>
    <property type="project" value="UniProtKB-KW"/>
</dbReference>
<accession>L8HFT4</accession>
<organism evidence="5 6">
    <name type="scientific">Acanthamoeba castellanii (strain ATCC 30010 / Neff)</name>
    <dbReference type="NCBI Taxonomy" id="1257118"/>
    <lineage>
        <taxon>Eukaryota</taxon>
        <taxon>Amoebozoa</taxon>
        <taxon>Discosea</taxon>
        <taxon>Longamoebia</taxon>
        <taxon>Centramoebida</taxon>
        <taxon>Acanthamoebidae</taxon>
        <taxon>Acanthamoeba</taxon>
    </lineage>
</organism>
<feature type="domain" description="C2" evidence="4">
    <location>
        <begin position="1"/>
        <end position="114"/>
    </location>
</feature>
<keyword evidence="6" id="KW-1185">Reference proteome</keyword>
<dbReference type="Gene3D" id="2.60.40.150">
    <property type="entry name" value="C2 domain"/>
    <property type="match status" value="1"/>
</dbReference>
<protein>
    <submittedName>
        <fullName evidence="5">C2 domain containing protein</fullName>
    </submittedName>
</protein>
<evidence type="ECO:0000256" key="2">
    <source>
        <dbReference type="ARBA" id="ARBA00022837"/>
    </source>
</evidence>
<keyword evidence="2" id="KW-0106">Calcium</keyword>
<feature type="compositionally biased region" description="Gly residues" evidence="3">
    <location>
        <begin position="171"/>
        <end position="195"/>
    </location>
</feature>
<dbReference type="SUPFAM" id="SSF49562">
    <property type="entry name" value="C2 domain (Calcium/lipid-binding domain, CaLB)"/>
    <property type="match status" value="1"/>
</dbReference>
<dbReference type="OrthoDB" id="63267at2759"/>
<evidence type="ECO:0000313" key="6">
    <source>
        <dbReference type="Proteomes" id="UP000011083"/>
    </source>
</evidence>
<evidence type="ECO:0000256" key="3">
    <source>
        <dbReference type="SAM" id="MobiDB-lite"/>
    </source>
</evidence>
<dbReference type="STRING" id="1257118.L8HFT4"/>
<dbReference type="GeneID" id="14925094"/>
<dbReference type="CDD" id="cd00030">
    <property type="entry name" value="C2"/>
    <property type="match status" value="1"/>
</dbReference>
<dbReference type="KEGG" id="acan:ACA1_152910"/>
<proteinExistence type="predicted"/>
<feature type="compositionally biased region" description="Gly residues" evidence="3">
    <location>
        <begin position="253"/>
        <end position="264"/>
    </location>
</feature>
<keyword evidence="1" id="KW-0479">Metal-binding</keyword>
<feature type="region of interest" description="Disordered" evidence="3">
    <location>
        <begin position="170"/>
        <end position="297"/>
    </location>
</feature>
<dbReference type="Proteomes" id="UP000011083">
    <property type="component" value="Unassembled WGS sequence"/>
</dbReference>
<dbReference type="AlphaFoldDB" id="L8HFT4"/>
<dbReference type="PANTHER" id="PTHR45911">
    <property type="entry name" value="C2 DOMAIN-CONTAINING PROTEIN"/>
    <property type="match status" value="1"/>
</dbReference>
<feature type="compositionally biased region" description="Low complexity" evidence="3">
    <location>
        <begin position="217"/>
        <end position="228"/>
    </location>
</feature>
<dbReference type="PROSITE" id="PS50004">
    <property type="entry name" value="C2"/>
    <property type="match status" value="1"/>
</dbReference>
<evidence type="ECO:0000256" key="1">
    <source>
        <dbReference type="ARBA" id="ARBA00022723"/>
    </source>
</evidence>
<dbReference type="SMART" id="SM00239">
    <property type="entry name" value="C2"/>
    <property type="match status" value="1"/>
</dbReference>
<gene>
    <name evidence="5" type="ORF">ACA1_152910</name>
</gene>
<feature type="compositionally biased region" description="Low complexity" evidence="3">
    <location>
        <begin position="196"/>
        <end position="208"/>
    </location>
</feature>
<feature type="compositionally biased region" description="Low complexity" evidence="3">
    <location>
        <begin position="236"/>
        <end position="251"/>
    </location>
</feature>
<dbReference type="InterPro" id="IPR000008">
    <property type="entry name" value="C2_dom"/>
</dbReference>